<gene>
    <name evidence="2" type="ORF">CPAG_02764</name>
</gene>
<sequence length="124" mass="13314">MRLSKTPLLAVLAAISSLTSAVNAEVKCHNQGIPFTVSEADSAISAICANLSNNDQPGQDVREYTHGNIKIEAKLHCVPLNSRCLGVLREIIEKCDQGSEQKYGGQYLGEYCGDYTITGIQKGA</sequence>
<feature type="signal peptide" evidence="1">
    <location>
        <begin position="1"/>
        <end position="24"/>
    </location>
</feature>
<evidence type="ECO:0000256" key="1">
    <source>
        <dbReference type="SAM" id="SignalP"/>
    </source>
</evidence>
<dbReference type="VEuPathDB" id="FungiDB:CPAG_02764"/>
<dbReference type="OrthoDB" id="10270858at2759"/>
<evidence type="ECO:0000313" key="3">
    <source>
        <dbReference type="Proteomes" id="UP000054567"/>
    </source>
</evidence>
<evidence type="ECO:0008006" key="4">
    <source>
        <dbReference type="Google" id="ProtNLM"/>
    </source>
</evidence>
<reference evidence="3" key="2">
    <citation type="journal article" date="2009" name="Genome Res.">
        <title>Comparative genomic analyses of the human fungal pathogens Coccidioides and their relatives.</title>
        <authorList>
            <person name="Sharpton T.J."/>
            <person name="Stajich J.E."/>
            <person name="Rounsley S.D."/>
            <person name="Gardner M.J."/>
            <person name="Wortman J.R."/>
            <person name="Jordar V.S."/>
            <person name="Maiti R."/>
            <person name="Kodira C.D."/>
            <person name="Neafsey D.E."/>
            <person name="Zeng Q."/>
            <person name="Hung C.-Y."/>
            <person name="McMahan C."/>
            <person name="Muszewska A."/>
            <person name="Grynberg M."/>
            <person name="Mandel M.A."/>
            <person name="Kellner E.M."/>
            <person name="Barker B.M."/>
            <person name="Galgiani J.N."/>
            <person name="Orbach M.J."/>
            <person name="Kirkland T.N."/>
            <person name="Cole G.T."/>
            <person name="Henn M.R."/>
            <person name="Birren B.W."/>
            <person name="Taylor J.W."/>
        </authorList>
    </citation>
    <scope>NUCLEOTIDE SEQUENCE [LARGE SCALE GENOMIC DNA]</scope>
    <source>
        <strain evidence="3">RMSCC 3488</strain>
    </source>
</reference>
<dbReference type="Proteomes" id="UP000054567">
    <property type="component" value="Unassembled WGS sequence"/>
</dbReference>
<proteinExistence type="predicted"/>
<feature type="chain" id="PRO_5005270929" description="Ecp2 effector protein domain-containing protein" evidence="1">
    <location>
        <begin position="25"/>
        <end position="124"/>
    </location>
</feature>
<accession>A0A0J6FAY8</accession>
<protein>
    <recommendedName>
        <fullName evidence="4">Ecp2 effector protein domain-containing protein</fullName>
    </recommendedName>
</protein>
<keyword evidence="1" id="KW-0732">Signal</keyword>
<reference evidence="2 3" key="1">
    <citation type="submission" date="2007-06" db="EMBL/GenBank/DDBJ databases">
        <title>The Genome Sequence of Coccidioides posadasii RMSCC_3488.</title>
        <authorList>
            <consortium name="Coccidioides Genome Resources Consortium"/>
            <consortium name="The Broad Institute Genome Sequencing Platform"/>
            <person name="Henn M.R."/>
            <person name="Sykes S."/>
            <person name="Young S."/>
            <person name="Jaffe D."/>
            <person name="Berlin A."/>
            <person name="Alvarez P."/>
            <person name="Butler J."/>
            <person name="Gnerre S."/>
            <person name="Grabherr M."/>
            <person name="Mauceli E."/>
            <person name="Brockman W."/>
            <person name="Kodira C."/>
            <person name="Alvarado L."/>
            <person name="Zeng Q."/>
            <person name="Crawford M."/>
            <person name="Antoine C."/>
            <person name="Devon K."/>
            <person name="Galgiani J."/>
            <person name="Orsborn K."/>
            <person name="Lewis M.L."/>
            <person name="Nusbaum C."/>
            <person name="Galagan J."/>
            <person name="Birren B."/>
        </authorList>
    </citation>
    <scope>NUCLEOTIDE SEQUENCE [LARGE SCALE GENOMIC DNA]</scope>
    <source>
        <strain evidence="2 3">RMSCC 3488</strain>
    </source>
</reference>
<evidence type="ECO:0000313" key="2">
    <source>
        <dbReference type="EMBL" id="KMM66425.1"/>
    </source>
</evidence>
<name>A0A0J6FAY8_COCPO</name>
<organism evidence="2 3">
    <name type="scientific">Coccidioides posadasii RMSCC 3488</name>
    <dbReference type="NCBI Taxonomy" id="454284"/>
    <lineage>
        <taxon>Eukaryota</taxon>
        <taxon>Fungi</taxon>
        <taxon>Dikarya</taxon>
        <taxon>Ascomycota</taxon>
        <taxon>Pezizomycotina</taxon>
        <taxon>Eurotiomycetes</taxon>
        <taxon>Eurotiomycetidae</taxon>
        <taxon>Onygenales</taxon>
        <taxon>Onygenaceae</taxon>
        <taxon>Coccidioides</taxon>
    </lineage>
</organism>
<reference evidence="3" key="3">
    <citation type="journal article" date="2010" name="Genome Res.">
        <title>Population genomic sequencing of Coccidioides fungi reveals recent hybridization and transposon control.</title>
        <authorList>
            <person name="Neafsey D.E."/>
            <person name="Barker B.M."/>
            <person name="Sharpton T.J."/>
            <person name="Stajich J.E."/>
            <person name="Park D.J."/>
            <person name="Whiston E."/>
            <person name="Hung C.-Y."/>
            <person name="McMahan C."/>
            <person name="White J."/>
            <person name="Sykes S."/>
            <person name="Heiman D."/>
            <person name="Young S."/>
            <person name="Zeng Q."/>
            <person name="Abouelleil A."/>
            <person name="Aftuck L."/>
            <person name="Bessette D."/>
            <person name="Brown A."/>
            <person name="FitzGerald M."/>
            <person name="Lui A."/>
            <person name="Macdonald J.P."/>
            <person name="Priest M."/>
            <person name="Orbach M.J."/>
            <person name="Galgiani J.N."/>
            <person name="Kirkland T.N."/>
            <person name="Cole G.T."/>
            <person name="Birren B.W."/>
            <person name="Henn M.R."/>
            <person name="Taylor J.W."/>
            <person name="Rounsley S.D."/>
        </authorList>
    </citation>
    <scope>NUCLEOTIDE SEQUENCE [LARGE SCALE GENOMIC DNA]</scope>
    <source>
        <strain evidence="3">RMSCC 3488</strain>
    </source>
</reference>
<dbReference type="EMBL" id="DS268109">
    <property type="protein sequence ID" value="KMM66425.1"/>
    <property type="molecule type" value="Genomic_DNA"/>
</dbReference>
<dbReference type="AlphaFoldDB" id="A0A0J6FAY8"/>